<dbReference type="Proteomes" id="UP000198406">
    <property type="component" value="Unassembled WGS sequence"/>
</dbReference>
<feature type="chain" id="PRO_5012283634" evidence="2">
    <location>
        <begin position="17"/>
        <end position="150"/>
    </location>
</feature>
<sequence length="150" mass="16563">MRLLSFLPLFLSTSRALECNICGPGNRMTEQLGVVTLEYEGAQYKQNCEKWQDSLMISEEWCEQYMVEYTYDICKCVLPDGTLLKDSIVFPTASPAPTFADPLDNSPSGGDVQPVSLNSTNGGEESSSWSRPRESVVFGMMAGLVILTMV</sequence>
<dbReference type="InParanoid" id="A0A1Z5KCT6"/>
<keyword evidence="2" id="KW-0732">Signal</keyword>
<evidence type="ECO:0000256" key="2">
    <source>
        <dbReference type="SAM" id="SignalP"/>
    </source>
</evidence>
<name>A0A1Z5KCT6_FISSO</name>
<evidence type="ECO:0000256" key="1">
    <source>
        <dbReference type="SAM" id="MobiDB-lite"/>
    </source>
</evidence>
<protein>
    <submittedName>
        <fullName evidence="3">Uncharacterized protein</fullName>
    </submittedName>
</protein>
<feature type="signal peptide" evidence="2">
    <location>
        <begin position="1"/>
        <end position="16"/>
    </location>
</feature>
<evidence type="ECO:0000313" key="3">
    <source>
        <dbReference type="EMBL" id="GAX24016.1"/>
    </source>
</evidence>
<organism evidence="3 4">
    <name type="scientific">Fistulifera solaris</name>
    <name type="common">Oleaginous diatom</name>
    <dbReference type="NCBI Taxonomy" id="1519565"/>
    <lineage>
        <taxon>Eukaryota</taxon>
        <taxon>Sar</taxon>
        <taxon>Stramenopiles</taxon>
        <taxon>Ochrophyta</taxon>
        <taxon>Bacillariophyta</taxon>
        <taxon>Bacillariophyceae</taxon>
        <taxon>Bacillariophycidae</taxon>
        <taxon>Naviculales</taxon>
        <taxon>Naviculaceae</taxon>
        <taxon>Fistulifera</taxon>
    </lineage>
</organism>
<accession>A0A1Z5KCT6</accession>
<keyword evidence="4" id="KW-1185">Reference proteome</keyword>
<evidence type="ECO:0000313" key="4">
    <source>
        <dbReference type="Proteomes" id="UP000198406"/>
    </source>
</evidence>
<dbReference type="AlphaFoldDB" id="A0A1Z5KCT6"/>
<reference evidence="3 4" key="1">
    <citation type="journal article" date="2015" name="Plant Cell">
        <title>Oil accumulation by the oleaginous diatom Fistulifera solaris as revealed by the genome and transcriptome.</title>
        <authorList>
            <person name="Tanaka T."/>
            <person name="Maeda Y."/>
            <person name="Veluchamy A."/>
            <person name="Tanaka M."/>
            <person name="Abida H."/>
            <person name="Marechal E."/>
            <person name="Bowler C."/>
            <person name="Muto M."/>
            <person name="Sunaga Y."/>
            <person name="Tanaka M."/>
            <person name="Yoshino T."/>
            <person name="Taniguchi T."/>
            <person name="Fukuda Y."/>
            <person name="Nemoto M."/>
            <person name="Matsumoto M."/>
            <person name="Wong P.S."/>
            <person name="Aburatani S."/>
            <person name="Fujibuchi W."/>
        </authorList>
    </citation>
    <scope>NUCLEOTIDE SEQUENCE [LARGE SCALE GENOMIC DNA]</scope>
    <source>
        <strain evidence="3 4">JPCC DA0580</strain>
    </source>
</reference>
<gene>
    <name evidence="3" type="ORF">FisN_26Lh085</name>
</gene>
<feature type="region of interest" description="Disordered" evidence="1">
    <location>
        <begin position="99"/>
        <end position="130"/>
    </location>
</feature>
<dbReference type="EMBL" id="BDSP01000205">
    <property type="protein sequence ID" value="GAX24016.1"/>
    <property type="molecule type" value="Genomic_DNA"/>
</dbReference>
<proteinExistence type="predicted"/>
<comment type="caution">
    <text evidence="3">The sequence shown here is derived from an EMBL/GenBank/DDBJ whole genome shotgun (WGS) entry which is preliminary data.</text>
</comment>